<dbReference type="Gene3D" id="2.30.42.10">
    <property type="match status" value="1"/>
</dbReference>
<feature type="transmembrane region" description="Helical" evidence="11">
    <location>
        <begin position="94"/>
        <end position="115"/>
    </location>
</feature>
<dbReference type="GO" id="GO:0046872">
    <property type="term" value="F:metal ion binding"/>
    <property type="evidence" value="ECO:0007669"/>
    <property type="project" value="UniProtKB-KW"/>
</dbReference>
<accession>A0A2J6WIG4</accession>
<name>A0A2J6WIG4_9BACT</name>
<keyword evidence="8 11" id="KW-1133">Transmembrane helix</keyword>
<evidence type="ECO:0000256" key="7">
    <source>
        <dbReference type="ARBA" id="ARBA00022833"/>
    </source>
</evidence>
<evidence type="ECO:0000256" key="11">
    <source>
        <dbReference type="RuleBase" id="RU362031"/>
    </source>
</evidence>
<keyword evidence="4 13" id="KW-0645">Protease</keyword>
<keyword evidence="6 11" id="KW-0378">Hydrolase</keyword>
<dbReference type="NCBIfam" id="TIGR00054">
    <property type="entry name" value="RIP metalloprotease RseP"/>
    <property type="match status" value="2"/>
</dbReference>
<dbReference type="PANTHER" id="PTHR42837:SF2">
    <property type="entry name" value="MEMBRANE METALLOPROTEASE ARASP2, CHLOROPLASTIC-RELATED"/>
    <property type="match status" value="1"/>
</dbReference>
<dbReference type="GO" id="GO:0004222">
    <property type="term" value="F:metalloendopeptidase activity"/>
    <property type="evidence" value="ECO:0007669"/>
    <property type="project" value="InterPro"/>
</dbReference>
<evidence type="ECO:0000256" key="10">
    <source>
        <dbReference type="ARBA" id="ARBA00023136"/>
    </source>
</evidence>
<dbReference type="Proteomes" id="UP000242881">
    <property type="component" value="Unassembled WGS sequence"/>
</dbReference>
<evidence type="ECO:0000256" key="6">
    <source>
        <dbReference type="ARBA" id="ARBA00022801"/>
    </source>
</evidence>
<dbReference type="CDD" id="cd06163">
    <property type="entry name" value="S2P-M50_PDZ_RseP-like"/>
    <property type="match status" value="1"/>
</dbReference>
<dbReference type="InterPro" id="IPR004387">
    <property type="entry name" value="Pept_M50_Zn"/>
</dbReference>
<dbReference type="PANTHER" id="PTHR42837">
    <property type="entry name" value="REGULATOR OF SIGMA-E PROTEASE RSEP"/>
    <property type="match status" value="1"/>
</dbReference>
<reference evidence="13 14" key="1">
    <citation type="submission" date="2018-01" db="EMBL/GenBank/DDBJ databases">
        <title>Metagenomic assembled genomes from two thermal pools in the Uzon Caldera, Kamchatka, Russia.</title>
        <authorList>
            <person name="Wilkins L."/>
            <person name="Ettinger C."/>
        </authorList>
    </citation>
    <scope>NUCLEOTIDE SEQUENCE [LARGE SCALE GENOMIC DNA]</scope>
    <source>
        <strain evidence="13">ZAV-05</strain>
    </source>
</reference>
<dbReference type="GO" id="GO:0016020">
    <property type="term" value="C:membrane"/>
    <property type="evidence" value="ECO:0007669"/>
    <property type="project" value="UniProtKB-SubCell"/>
</dbReference>
<evidence type="ECO:0000313" key="13">
    <source>
        <dbReference type="EMBL" id="PMP70176.1"/>
    </source>
</evidence>
<evidence type="ECO:0000256" key="1">
    <source>
        <dbReference type="ARBA" id="ARBA00001947"/>
    </source>
</evidence>
<gene>
    <name evidence="13" type="ORF">C0187_05820</name>
</gene>
<dbReference type="SMART" id="SM00228">
    <property type="entry name" value="PDZ"/>
    <property type="match status" value="1"/>
</dbReference>
<organism evidence="13 14">
    <name type="scientific">Calditerrivibrio nitroreducens</name>
    <dbReference type="NCBI Taxonomy" id="477976"/>
    <lineage>
        <taxon>Bacteria</taxon>
        <taxon>Pseudomonadati</taxon>
        <taxon>Deferribacterota</taxon>
        <taxon>Deferribacteres</taxon>
        <taxon>Deferribacterales</taxon>
        <taxon>Calditerrivibrionaceae</taxon>
    </lineage>
</organism>
<feature type="transmembrane region" description="Helical" evidence="11">
    <location>
        <begin position="273"/>
        <end position="295"/>
    </location>
</feature>
<keyword evidence="7 11" id="KW-0862">Zinc</keyword>
<dbReference type="InterPro" id="IPR036034">
    <property type="entry name" value="PDZ_sf"/>
</dbReference>
<comment type="subcellular location">
    <subcellularLocation>
        <location evidence="2">Membrane</location>
        <topology evidence="2">Multi-pass membrane protein</topology>
    </subcellularLocation>
</comment>
<dbReference type="Pfam" id="PF17820">
    <property type="entry name" value="PDZ_6"/>
    <property type="match status" value="1"/>
</dbReference>
<keyword evidence="5 11" id="KW-0812">Transmembrane</keyword>
<feature type="transmembrane region" description="Helical" evidence="11">
    <location>
        <begin position="325"/>
        <end position="343"/>
    </location>
</feature>
<evidence type="ECO:0000256" key="8">
    <source>
        <dbReference type="ARBA" id="ARBA00022989"/>
    </source>
</evidence>
<evidence type="ECO:0000256" key="2">
    <source>
        <dbReference type="ARBA" id="ARBA00004141"/>
    </source>
</evidence>
<evidence type="ECO:0000256" key="9">
    <source>
        <dbReference type="ARBA" id="ARBA00023049"/>
    </source>
</evidence>
<protein>
    <recommendedName>
        <fullName evidence="11">Zinc metalloprotease</fullName>
        <ecNumber evidence="11">3.4.24.-</ecNumber>
    </recommendedName>
</protein>
<dbReference type="SUPFAM" id="SSF50156">
    <property type="entry name" value="PDZ domain-like"/>
    <property type="match status" value="1"/>
</dbReference>
<dbReference type="InterPro" id="IPR001478">
    <property type="entry name" value="PDZ"/>
</dbReference>
<proteinExistence type="inferred from homology"/>
<dbReference type="InterPro" id="IPR041489">
    <property type="entry name" value="PDZ_6"/>
</dbReference>
<dbReference type="CDD" id="cd23081">
    <property type="entry name" value="cpPDZ_EcRseP-like"/>
    <property type="match status" value="1"/>
</dbReference>
<comment type="similarity">
    <text evidence="3 11">Belongs to the peptidase M50B family.</text>
</comment>
<dbReference type="Pfam" id="PF02163">
    <property type="entry name" value="Peptidase_M50"/>
    <property type="match status" value="1"/>
</dbReference>
<evidence type="ECO:0000256" key="4">
    <source>
        <dbReference type="ARBA" id="ARBA00022670"/>
    </source>
</evidence>
<evidence type="ECO:0000256" key="3">
    <source>
        <dbReference type="ARBA" id="ARBA00007931"/>
    </source>
</evidence>
<comment type="cofactor">
    <cofactor evidence="1 11">
        <name>Zn(2+)</name>
        <dbReference type="ChEBI" id="CHEBI:29105"/>
    </cofactor>
</comment>
<dbReference type="InterPro" id="IPR008915">
    <property type="entry name" value="Peptidase_M50"/>
</dbReference>
<dbReference type="EMBL" id="PNIN01000057">
    <property type="protein sequence ID" value="PMP70176.1"/>
    <property type="molecule type" value="Genomic_DNA"/>
</dbReference>
<evidence type="ECO:0000256" key="5">
    <source>
        <dbReference type="ARBA" id="ARBA00022692"/>
    </source>
</evidence>
<sequence length="352" mass="38967">MSALIAVIAFGVLVFIHELGHFIFAKIFGVYVEKFSIGFGPKVFGKKIGETEYLLSAVPLGGYVKMYGENPDETVQDSLKDKAFSNKKLYQKSLIVFAGPLFNYLFAILLFWIVFNLGIHTLKPVIGEVQKDMPAAKADIKSGDAILSINGLEIKSWDDMARIIKVSANKPLLIKIKRGEDILEKTVTPQTAKSKNIFGEDINIGLLGIKPSGETFLQRFGPVESFVKANQKCYEIVELTFLGIVKMFQRVVPADNIGGPIMIFQMTKDAAQFGLTPLLTFVALISINLAILNLLPIPVLDGGHLLIYAIEAIIRRPLSEKAKSIAIRIGMSFLIGLMVFAFYNDIMRIFRG</sequence>
<dbReference type="GO" id="GO:0006508">
    <property type="term" value="P:proteolysis"/>
    <property type="evidence" value="ECO:0007669"/>
    <property type="project" value="UniProtKB-KW"/>
</dbReference>
<dbReference type="AlphaFoldDB" id="A0A2J6WIG4"/>
<evidence type="ECO:0000313" key="14">
    <source>
        <dbReference type="Proteomes" id="UP000242881"/>
    </source>
</evidence>
<evidence type="ECO:0000259" key="12">
    <source>
        <dbReference type="PROSITE" id="PS50106"/>
    </source>
</evidence>
<dbReference type="RefSeq" id="WP_424606297.1">
    <property type="nucleotide sequence ID" value="NZ_JBNAVA010000015.1"/>
</dbReference>
<dbReference type="EC" id="3.4.24.-" evidence="11"/>
<keyword evidence="11" id="KW-0479">Metal-binding</keyword>
<keyword evidence="10 11" id="KW-0472">Membrane</keyword>
<feature type="domain" description="PDZ" evidence="12">
    <location>
        <begin position="117"/>
        <end position="179"/>
    </location>
</feature>
<dbReference type="PROSITE" id="PS50106">
    <property type="entry name" value="PDZ"/>
    <property type="match status" value="1"/>
</dbReference>
<keyword evidence="9 11" id="KW-0482">Metalloprotease</keyword>
<comment type="caution">
    <text evidence="13">The sequence shown here is derived from an EMBL/GenBank/DDBJ whole genome shotgun (WGS) entry which is preliminary data.</text>
</comment>